<feature type="compositionally biased region" description="Polar residues" evidence="1">
    <location>
        <begin position="272"/>
        <end position="283"/>
    </location>
</feature>
<keyword evidence="3" id="KW-1185">Reference proteome</keyword>
<feature type="compositionally biased region" description="Polar residues" evidence="1">
    <location>
        <begin position="49"/>
        <end position="58"/>
    </location>
</feature>
<comment type="caution">
    <text evidence="2">The sequence shown here is derived from an EMBL/GenBank/DDBJ whole genome shotgun (WGS) entry which is preliminary data.</text>
</comment>
<evidence type="ECO:0000313" key="3">
    <source>
        <dbReference type="Proteomes" id="UP000176998"/>
    </source>
</evidence>
<dbReference type="GeneID" id="34563062"/>
<dbReference type="RefSeq" id="XP_022471978.1">
    <property type="nucleotide sequence ID" value="XM_022621552.1"/>
</dbReference>
<protein>
    <submittedName>
        <fullName evidence="2">Uncharacterized protein</fullName>
    </submittedName>
</protein>
<reference evidence="2 3" key="1">
    <citation type="submission" date="2016-09" db="EMBL/GenBank/DDBJ databases">
        <authorList>
            <person name="Capua I."/>
            <person name="De Benedictis P."/>
            <person name="Joannis T."/>
            <person name="Lombin L.H."/>
            <person name="Cattoli G."/>
        </authorList>
    </citation>
    <scope>NUCLEOTIDE SEQUENCE [LARGE SCALE GENOMIC DNA]</scope>
    <source>
        <strain evidence="2 3">IMI 309357</strain>
    </source>
</reference>
<feature type="compositionally biased region" description="Polar residues" evidence="1">
    <location>
        <begin position="65"/>
        <end position="75"/>
    </location>
</feature>
<feature type="compositionally biased region" description="Low complexity" evidence="1">
    <location>
        <begin position="153"/>
        <end position="164"/>
    </location>
</feature>
<feature type="compositionally biased region" description="Polar residues" evidence="1">
    <location>
        <begin position="87"/>
        <end position="107"/>
    </location>
</feature>
<feature type="compositionally biased region" description="Basic residues" evidence="1">
    <location>
        <begin position="214"/>
        <end position="229"/>
    </location>
</feature>
<feature type="region of interest" description="Disordered" evidence="1">
    <location>
        <begin position="152"/>
        <end position="181"/>
    </location>
</feature>
<evidence type="ECO:0000313" key="2">
    <source>
        <dbReference type="EMBL" id="OHE94816.1"/>
    </source>
</evidence>
<gene>
    <name evidence="2" type="ORF">CORC01_09923</name>
</gene>
<proteinExistence type="predicted"/>
<sequence length="507" mass="55141">MDSHDESLFGSPPTSPKSQSYFAVRDPTPLFLPGMSSSPLPNANIAPAQAQSAISNSPLPHLSPQALSTENNASELSYGPKTPAQRLPSQETSQASSSQMPSTTRQAPLSAINPGVAVRLVPTLPHSAGPQVEAPLLTSPFSIGRSTLPPLPESLLLSPSPTASNEIGTPSPSGNGSLAPKKCSKCLKFKPQSEFISLTHMGLTKHRSQCDACRKKRRELSARNKRRKRQAEAEDEQEPQQQQQLPQVVMAQSPLPGSNKDQLPRSCHPSESLDSSGQVTQPSLLGHGVATQSTMLGFGSTVQPLRDHAVPPQPLITTQHAPIDLTSPITTPFTDWSRAHGIEYVNFNTSFNSPHFSMLTQNLQGVDLDADMAYHGPQSSEHLLSPSSVLPQQTGKNTGDANAQANNEDLYNIVSVKMLKTPLTKGDKTSVLDHERQKFKEARHKCQWMKMQDDKTVQAYWEKRHASVVLGLLEVPPPDLQPFIGYSYTEGSHQNLSGAYPDDHNWH</sequence>
<feature type="region of interest" description="Disordered" evidence="1">
    <location>
        <begin position="206"/>
        <end position="283"/>
    </location>
</feature>
<dbReference type="AlphaFoldDB" id="A0A1G4B0C5"/>
<dbReference type="EMBL" id="MJBS01000093">
    <property type="protein sequence ID" value="OHE94816.1"/>
    <property type="molecule type" value="Genomic_DNA"/>
</dbReference>
<name>A0A1G4B0C5_9PEZI</name>
<organism evidence="2 3">
    <name type="scientific">Colletotrichum orchidophilum</name>
    <dbReference type="NCBI Taxonomy" id="1209926"/>
    <lineage>
        <taxon>Eukaryota</taxon>
        <taxon>Fungi</taxon>
        <taxon>Dikarya</taxon>
        <taxon>Ascomycota</taxon>
        <taxon>Pezizomycotina</taxon>
        <taxon>Sordariomycetes</taxon>
        <taxon>Hypocreomycetidae</taxon>
        <taxon>Glomerellales</taxon>
        <taxon>Glomerellaceae</taxon>
        <taxon>Colletotrichum</taxon>
    </lineage>
</organism>
<accession>A0A1G4B0C5</accession>
<dbReference type="STRING" id="1209926.A0A1G4B0C5"/>
<evidence type="ECO:0000256" key="1">
    <source>
        <dbReference type="SAM" id="MobiDB-lite"/>
    </source>
</evidence>
<feature type="compositionally biased region" description="Polar residues" evidence="1">
    <location>
        <begin position="165"/>
        <end position="176"/>
    </location>
</feature>
<dbReference type="Proteomes" id="UP000176998">
    <property type="component" value="Unassembled WGS sequence"/>
</dbReference>
<feature type="region of interest" description="Disordered" evidence="1">
    <location>
        <begin position="1"/>
        <end position="110"/>
    </location>
</feature>
<dbReference type="OrthoDB" id="4845956at2759"/>